<dbReference type="InterPro" id="IPR023393">
    <property type="entry name" value="START-like_dom_sf"/>
</dbReference>
<evidence type="ECO:0000313" key="1">
    <source>
        <dbReference type="EMBL" id="EAR87490.2"/>
    </source>
</evidence>
<name>I7LTX8_TETTS</name>
<dbReference type="EMBL" id="GG662853">
    <property type="protein sequence ID" value="EAR87490.2"/>
    <property type="molecule type" value="Genomic_DNA"/>
</dbReference>
<dbReference type="Gene3D" id="3.30.530.20">
    <property type="match status" value="1"/>
</dbReference>
<dbReference type="SUPFAM" id="SSF55961">
    <property type="entry name" value="Bet v1-like"/>
    <property type="match status" value="1"/>
</dbReference>
<dbReference type="PANTHER" id="PTHR34560:SF1">
    <property type="entry name" value="START DOMAIN-CONTAINING PROTEIN"/>
    <property type="match status" value="1"/>
</dbReference>
<dbReference type="Proteomes" id="UP000009168">
    <property type="component" value="Unassembled WGS sequence"/>
</dbReference>
<dbReference type="OrthoDB" id="10444883at2759"/>
<dbReference type="RefSeq" id="XP_001007735.2">
    <property type="nucleotide sequence ID" value="XM_001007735.2"/>
</dbReference>
<accession>I7LTX8</accession>
<protein>
    <submittedName>
        <fullName evidence="1">START-2 domain protein</fullName>
    </submittedName>
</protein>
<organism evidence="1 2">
    <name type="scientific">Tetrahymena thermophila (strain SB210)</name>
    <dbReference type="NCBI Taxonomy" id="312017"/>
    <lineage>
        <taxon>Eukaryota</taxon>
        <taxon>Sar</taxon>
        <taxon>Alveolata</taxon>
        <taxon>Ciliophora</taxon>
        <taxon>Intramacronucleata</taxon>
        <taxon>Oligohymenophorea</taxon>
        <taxon>Hymenostomatida</taxon>
        <taxon>Tetrahymenina</taxon>
        <taxon>Tetrahymenidae</taxon>
        <taxon>Tetrahymena</taxon>
    </lineage>
</organism>
<dbReference type="KEGG" id="tet:TTHERM_00066990"/>
<dbReference type="InParanoid" id="I7LTX8"/>
<gene>
    <name evidence="1" type="ORF">TTHERM_00066990</name>
</gene>
<dbReference type="AlphaFoldDB" id="I7LTX8"/>
<reference evidence="2" key="1">
    <citation type="journal article" date="2006" name="PLoS Biol.">
        <title>Macronuclear genome sequence of the ciliate Tetrahymena thermophila, a model eukaryote.</title>
        <authorList>
            <person name="Eisen J.A."/>
            <person name="Coyne R.S."/>
            <person name="Wu M."/>
            <person name="Wu D."/>
            <person name="Thiagarajan M."/>
            <person name="Wortman J.R."/>
            <person name="Badger J.H."/>
            <person name="Ren Q."/>
            <person name="Amedeo P."/>
            <person name="Jones K.M."/>
            <person name="Tallon L.J."/>
            <person name="Delcher A.L."/>
            <person name="Salzberg S.L."/>
            <person name="Silva J.C."/>
            <person name="Haas B.J."/>
            <person name="Majoros W.H."/>
            <person name="Farzad M."/>
            <person name="Carlton J.M."/>
            <person name="Smith R.K. Jr."/>
            <person name="Garg J."/>
            <person name="Pearlman R.E."/>
            <person name="Karrer K.M."/>
            <person name="Sun L."/>
            <person name="Manning G."/>
            <person name="Elde N.C."/>
            <person name="Turkewitz A.P."/>
            <person name="Asai D.J."/>
            <person name="Wilkes D.E."/>
            <person name="Wang Y."/>
            <person name="Cai H."/>
            <person name="Collins K."/>
            <person name="Stewart B.A."/>
            <person name="Lee S.R."/>
            <person name="Wilamowska K."/>
            <person name="Weinberg Z."/>
            <person name="Ruzzo W.L."/>
            <person name="Wloga D."/>
            <person name="Gaertig J."/>
            <person name="Frankel J."/>
            <person name="Tsao C.-C."/>
            <person name="Gorovsky M.A."/>
            <person name="Keeling P.J."/>
            <person name="Waller R.F."/>
            <person name="Patron N.J."/>
            <person name="Cherry J.M."/>
            <person name="Stover N.A."/>
            <person name="Krieger C.J."/>
            <person name="del Toro C."/>
            <person name="Ryder H.F."/>
            <person name="Williamson S.C."/>
            <person name="Barbeau R.A."/>
            <person name="Hamilton E.P."/>
            <person name="Orias E."/>
        </authorList>
    </citation>
    <scope>NUCLEOTIDE SEQUENCE [LARGE SCALE GENOMIC DNA]</scope>
    <source>
        <strain evidence="2">SB210</strain>
    </source>
</reference>
<proteinExistence type="predicted"/>
<dbReference type="GeneID" id="7841829"/>
<dbReference type="PANTHER" id="PTHR34560">
    <property type="entry name" value="POLYKETIDE CYCLASE/DEHYDRASE/LIPID TRANSPORT SUPERFAMILY PROTEIN"/>
    <property type="match status" value="1"/>
</dbReference>
<evidence type="ECO:0000313" key="2">
    <source>
        <dbReference type="Proteomes" id="UP000009168"/>
    </source>
</evidence>
<keyword evidence="2" id="KW-1185">Reference proteome</keyword>
<sequence length="521" mass="61168">MSKISNSSDDLPAVDFDHLKKFESRINSAISEFEEKQCTGYSYQVIKNIQQEVDQYFLMNEKPDSKEFIDLMTQICTKLNENPIVDSINEQFQRKPSQKYSSYTNYISQPTQDLDIDEEIQIESFVHYKNHQVRYQELDNLQDLNLAKSHSNRSNLQQKLQQLNGNNINISTPAAVESVPTKSDFEIHMEKANSHIKDIEELLDSRKILAANRKVLKIEQILSECEELDLSEQQKKTIEEFKEKNFKLIELIKDETDLINYNLEVLQVEEGWITEKEKGKIKISYQYPDSNSLSLRMESELDLPLRNLLCLGNEFEYFKDYVPFVEEGKLVKDIRRASKIGYACMDVPMVSKRECYFYGTGYNLLDEIGSIPLVSKSIHSDPEFCRKIDLQIPKTTKYVRLEYKYYVFNIIPLGPNKCYVKIVLNVDYKIPLVPKSIQNWCARKFSLYFFERIIKKATNFAGTNWEKAMIKNKEFYDWLESQIQEFLKNCDLTDNSNTLQQAKDKIAVYLQKKKQEQQQDV</sequence>
<dbReference type="CDD" id="cd08877">
    <property type="entry name" value="START_2"/>
    <property type="match status" value="1"/>
</dbReference>